<evidence type="ECO:0000256" key="1">
    <source>
        <dbReference type="SAM" id="MobiDB-lite"/>
    </source>
</evidence>
<name>A0ABN7ZJK4_9BURK</name>
<dbReference type="RefSeq" id="WP_223994318.1">
    <property type="nucleotide sequence ID" value="NZ_CAJZAG010000012.1"/>
</dbReference>
<gene>
    <name evidence="2" type="ORF">LMG32289_05626</name>
</gene>
<organism evidence="2 3">
    <name type="scientific">Cupriavidus pampae</name>
    <dbReference type="NCBI Taxonomy" id="659251"/>
    <lineage>
        <taxon>Bacteria</taxon>
        <taxon>Pseudomonadati</taxon>
        <taxon>Pseudomonadota</taxon>
        <taxon>Betaproteobacteria</taxon>
        <taxon>Burkholderiales</taxon>
        <taxon>Burkholderiaceae</taxon>
        <taxon>Cupriavidus</taxon>
    </lineage>
</organism>
<protein>
    <submittedName>
        <fullName evidence="2">Uncharacterized protein</fullName>
    </submittedName>
</protein>
<keyword evidence="3" id="KW-1185">Reference proteome</keyword>
<evidence type="ECO:0000313" key="3">
    <source>
        <dbReference type="Proteomes" id="UP000706525"/>
    </source>
</evidence>
<proteinExistence type="predicted"/>
<sequence>MTASNPENAARVAGGDAGVTRHPLHTDTILLDWLEKFGNVNFDFEREKVSFPLPDSFREADSLREIFRAARTHQMSTEQEDEMRTDSRLALPSADARRAQLAQGIARSRT</sequence>
<comment type="caution">
    <text evidence="2">The sequence shown here is derived from an EMBL/GenBank/DDBJ whole genome shotgun (WGS) entry which is preliminary data.</text>
</comment>
<dbReference type="EMBL" id="CAJZAG010000012">
    <property type="protein sequence ID" value="CAG9184465.1"/>
    <property type="molecule type" value="Genomic_DNA"/>
</dbReference>
<dbReference type="Proteomes" id="UP000706525">
    <property type="component" value="Unassembled WGS sequence"/>
</dbReference>
<feature type="region of interest" description="Disordered" evidence="1">
    <location>
        <begin position="71"/>
        <end position="110"/>
    </location>
</feature>
<feature type="region of interest" description="Disordered" evidence="1">
    <location>
        <begin position="1"/>
        <end position="21"/>
    </location>
</feature>
<evidence type="ECO:0000313" key="2">
    <source>
        <dbReference type="EMBL" id="CAG9184465.1"/>
    </source>
</evidence>
<reference evidence="2 3" key="1">
    <citation type="submission" date="2021-08" db="EMBL/GenBank/DDBJ databases">
        <authorList>
            <person name="Peeters C."/>
        </authorList>
    </citation>
    <scope>NUCLEOTIDE SEQUENCE [LARGE SCALE GENOMIC DNA]</scope>
    <source>
        <strain evidence="2 3">LMG 32289</strain>
    </source>
</reference>
<accession>A0ABN7ZJK4</accession>